<keyword evidence="4" id="KW-0418">Kinase</keyword>
<comment type="caution">
    <text evidence="4">The sequence shown here is derived from an EMBL/GenBank/DDBJ whole genome shotgun (WGS) entry which is preliminary data.</text>
</comment>
<reference evidence="4 5" key="1">
    <citation type="submission" date="2024-02" db="EMBL/GenBank/DDBJ databases">
        <authorList>
            <person name="Chen Y."/>
            <person name="Shah S."/>
            <person name="Dougan E. K."/>
            <person name="Thang M."/>
            <person name="Chan C."/>
        </authorList>
    </citation>
    <scope>NUCLEOTIDE SEQUENCE [LARGE SCALE GENOMIC DNA]</scope>
</reference>
<keyword evidence="5" id="KW-1185">Reference proteome</keyword>
<sequence length="1299" mass="143210">MRRLVNDAEKGALYDFTAVSLNLLGTTEAASDDAKQVREKRFQSLDVRWEGFSARWTSEEVVSLNEEDVALLNEQMEILHTSSEVAEARALKAEERLDQTEAQLRLELQEKKLLQKQLQKARQQLKLMTRYCEDLEEEVDASHASEKKLKAEQKEWRARTKELNDLLLRMQEVAGEAATEEEAPQAPTVFETFMDAQVLESGLIPVSSMTLEELQEECVVPGCLEFLEAAPMGASGCWETTEEPQRVQLVLRMATPPAAMSIPYPLETVSSLEVSEQEDHSLVLQARRKNPRDGAPGRGFTSEGLPLDVGGTFEIFASLAVALFLPGVLWTNASATTACGVAEFNLPLIRNRLPSLVMLLEAEEEDAEYMDLAMFLHMSPLAYQGFSMLFQLDRCEAKFWCSITRVLLEGFGVFRTLPNGVWAQEAAFFSVPPAGFLYFTTAVAGSIGFQLGAFSGTWAGLAPPPELQGQAFSFEAVAASLKSCGRTSAWNKPTAVLGLKAKGSKDVILLGKASSDVLQPSIAYSPHGATLCIIFSLSFLSAADYFSRKVPGLQFHALTRRAAAAFSGCPMAAPPTAMAIPYPLETVPSLEVSEVEDSSIVLQAIKGLHDSLTAQLDQLDAKVQRLADERPAHFLRRRSSTPALLKSKSQAQAARGKDGLAMQVLQMDISHSGAPVSSRSLKSSMSLRGRLETHHTTRPATSEGPIAEKVNVEHALGIVPHATPLGAAELPGAAEDAAQLDAADGTGTNREVLDTLTDSVAVAGHEFTGAVQQDSTDVKESTTFSKDEETIPQQEPSRTHHAARAQNSSGNLGAPPKKSRACSVNSVGSLRASRGSSERLEKAVNNGNLSEVFKVREAELTATLSNRRSDTQSPVEERSKGRTASKSANTLQEITNEDAASVEEEEVYDSDSWSSWWLNLHRLNIFVACYASKALGLIPLFEIGFEMDWKSQCRRLVSRLYHWLLILFLLCAVIYSVMRFGHCRMREVVLDGELHAEAHWPALAVDIFLFLGASMVLSSWGGFKSYQATTELLETSLGELTSYCQQHGLATAWRIWSCSDAVWGLLLWFALLLGRFAVFTWNVWHVGGWWWGSLPFVAAYSLGTGVLVVASFWQVRTSHAMLLIVNSWSASVLRRDFSCIRSKHEWKRISGLFRKTSRAFERCFSALGITIVMLILSALIDLSHRWDEEIFATLAVALFLPGVLWTNASTTTACNRLPSLVMLLEADDEEEDAEYMDLAMFLHMSILARNSCQASSIRTLNAQRHEEKNSKKKEQQKDLGEIEVSRQKTRGPFVEVIES</sequence>
<evidence type="ECO:0000256" key="2">
    <source>
        <dbReference type="SAM" id="MobiDB-lite"/>
    </source>
</evidence>
<feature type="compositionally biased region" description="Basic and acidic residues" evidence="2">
    <location>
        <begin position="867"/>
        <end position="880"/>
    </location>
</feature>
<name>A0ABP0RAY9_9DINO</name>
<proteinExistence type="predicted"/>
<feature type="transmembrane region" description="Helical" evidence="3">
    <location>
        <begin position="1090"/>
        <end position="1113"/>
    </location>
</feature>
<feature type="transmembrane region" description="Helical" evidence="3">
    <location>
        <begin position="998"/>
        <end position="1017"/>
    </location>
</feature>
<feature type="compositionally biased region" description="Basic and acidic residues" evidence="2">
    <location>
        <begin position="776"/>
        <end position="789"/>
    </location>
</feature>
<feature type="coiled-coil region" evidence="1">
    <location>
        <begin position="602"/>
        <end position="629"/>
    </location>
</feature>
<dbReference type="Proteomes" id="UP001642464">
    <property type="component" value="Unassembled WGS sequence"/>
</dbReference>
<keyword evidence="1" id="KW-0175">Coiled coil</keyword>
<keyword evidence="4" id="KW-0808">Transferase</keyword>
<organism evidence="4 5">
    <name type="scientific">Durusdinium trenchii</name>
    <dbReference type="NCBI Taxonomy" id="1381693"/>
    <lineage>
        <taxon>Eukaryota</taxon>
        <taxon>Sar</taxon>
        <taxon>Alveolata</taxon>
        <taxon>Dinophyceae</taxon>
        <taxon>Suessiales</taxon>
        <taxon>Symbiodiniaceae</taxon>
        <taxon>Durusdinium</taxon>
    </lineage>
</organism>
<evidence type="ECO:0000256" key="3">
    <source>
        <dbReference type="SAM" id="Phobius"/>
    </source>
</evidence>
<dbReference type="EMBL" id="CAXAMM010041128">
    <property type="protein sequence ID" value="CAK9097468.1"/>
    <property type="molecule type" value="Genomic_DNA"/>
</dbReference>
<feature type="transmembrane region" description="Helical" evidence="3">
    <location>
        <begin position="1062"/>
        <end position="1084"/>
    </location>
</feature>
<keyword evidence="3" id="KW-1133">Transmembrane helix</keyword>
<evidence type="ECO:0000313" key="5">
    <source>
        <dbReference type="Proteomes" id="UP001642464"/>
    </source>
</evidence>
<feature type="region of interest" description="Disordered" evidence="2">
    <location>
        <begin position="767"/>
        <end position="841"/>
    </location>
</feature>
<feature type="compositionally biased region" description="Polar residues" evidence="2">
    <location>
        <begin position="882"/>
        <end position="894"/>
    </location>
</feature>
<feature type="compositionally biased region" description="Basic and acidic residues" evidence="2">
    <location>
        <begin position="1263"/>
        <end position="1286"/>
    </location>
</feature>
<feature type="transmembrane region" description="Helical" evidence="3">
    <location>
        <begin position="1190"/>
        <end position="1208"/>
    </location>
</feature>
<dbReference type="GO" id="GO:0016301">
    <property type="term" value="F:kinase activity"/>
    <property type="evidence" value="ECO:0007669"/>
    <property type="project" value="UniProtKB-KW"/>
</dbReference>
<feature type="region of interest" description="Disordered" evidence="2">
    <location>
        <begin position="1262"/>
        <end position="1286"/>
    </location>
</feature>
<evidence type="ECO:0000256" key="1">
    <source>
        <dbReference type="SAM" id="Coils"/>
    </source>
</evidence>
<keyword evidence="3" id="KW-0472">Membrane</keyword>
<feature type="compositionally biased region" description="Low complexity" evidence="2">
    <location>
        <begin position="677"/>
        <end position="688"/>
    </location>
</feature>
<feature type="coiled-coil region" evidence="1">
    <location>
        <begin position="83"/>
        <end position="152"/>
    </location>
</feature>
<evidence type="ECO:0000313" key="4">
    <source>
        <dbReference type="EMBL" id="CAK9097468.1"/>
    </source>
</evidence>
<feature type="region of interest" description="Disordered" evidence="2">
    <location>
        <begin position="637"/>
        <end position="657"/>
    </location>
</feature>
<feature type="transmembrane region" description="Helical" evidence="3">
    <location>
        <begin position="960"/>
        <end position="978"/>
    </location>
</feature>
<feature type="region of interest" description="Disordered" evidence="2">
    <location>
        <begin position="672"/>
        <end position="707"/>
    </location>
</feature>
<feature type="region of interest" description="Disordered" evidence="2">
    <location>
        <begin position="863"/>
        <end position="896"/>
    </location>
</feature>
<accession>A0ABP0RAY9</accession>
<protein>
    <submittedName>
        <fullName evidence="4">Leucine-rich repeat and guanylate kinase domain-containing protein</fullName>
    </submittedName>
</protein>
<gene>
    <name evidence="4" type="ORF">SCF082_LOCUS45720</name>
</gene>
<keyword evidence="3" id="KW-0812">Transmembrane</keyword>
<feature type="transmembrane region" description="Helical" evidence="3">
    <location>
        <begin position="1163"/>
        <end position="1184"/>
    </location>
</feature>